<dbReference type="AlphaFoldDB" id="A0A1R1SES7"/>
<dbReference type="Proteomes" id="UP000186168">
    <property type="component" value="Unassembled WGS sequence"/>
</dbReference>
<dbReference type="EMBL" id="ASQP01000321">
    <property type="protein sequence ID" value="OMI36884.1"/>
    <property type="molecule type" value="Genomic_DNA"/>
</dbReference>
<reference evidence="2 3" key="1">
    <citation type="submission" date="2013-05" db="EMBL/GenBank/DDBJ databases">
        <title>Genome sequence of Streptomyces sparsogenes DSM 40356.</title>
        <authorList>
            <person name="Coyne S."/>
            <person name="Seebeck F.P."/>
        </authorList>
    </citation>
    <scope>NUCLEOTIDE SEQUENCE [LARGE SCALE GENOMIC DNA]</scope>
    <source>
        <strain evidence="2 3">DSM 40356</strain>
    </source>
</reference>
<evidence type="ECO:0000313" key="3">
    <source>
        <dbReference type="Proteomes" id="UP000186168"/>
    </source>
</evidence>
<name>A0A1R1SES7_9ACTN</name>
<proteinExistence type="predicted"/>
<gene>
    <name evidence="2" type="ORF">SPAR_24256</name>
</gene>
<accession>A0A1R1SES7</accession>
<dbReference type="Gene3D" id="3.10.180.10">
    <property type="entry name" value="2,3-Dihydroxybiphenyl 1,2-Dioxygenase, domain 1"/>
    <property type="match status" value="1"/>
</dbReference>
<dbReference type="SUPFAM" id="SSF54593">
    <property type="entry name" value="Glyoxalase/Bleomycin resistance protein/Dihydroxybiphenyl dioxygenase"/>
    <property type="match status" value="1"/>
</dbReference>
<keyword evidence="3" id="KW-1185">Reference proteome</keyword>
<evidence type="ECO:0000313" key="2">
    <source>
        <dbReference type="EMBL" id="OMI36884.1"/>
    </source>
</evidence>
<dbReference type="InterPro" id="IPR029068">
    <property type="entry name" value="Glyas_Bleomycin-R_OHBP_Dase"/>
</dbReference>
<evidence type="ECO:0008006" key="4">
    <source>
        <dbReference type="Google" id="ProtNLM"/>
    </source>
</evidence>
<comment type="caution">
    <text evidence="2">The sequence shown here is derived from an EMBL/GenBank/DDBJ whole genome shotgun (WGS) entry which is preliminary data.</text>
</comment>
<feature type="region of interest" description="Disordered" evidence="1">
    <location>
        <begin position="104"/>
        <end position="125"/>
    </location>
</feature>
<protein>
    <recommendedName>
        <fullName evidence="4">Glyoxalase/bleomycin resistance protein/dioxygenase</fullName>
    </recommendedName>
</protein>
<organism evidence="2 3">
    <name type="scientific">Streptomyces sparsogenes DSM 40356</name>
    <dbReference type="NCBI Taxonomy" id="1331668"/>
    <lineage>
        <taxon>Bacteria</taxon>
        <taxon>Bacillati</taxon>
        <taxon>Actinomycetota</taxon>
        <taxon>Actinomycetes</taxon>
        <taxon>Kitasatosporales</taxon>
        <taxon>Streptomycetaceae</taxon>
        <taxon>Streptomyces</taxon>
    </lineage>
</organism>
<evidence type="ECO:0000256" key="1">
    <source>
        <dbReference type="SAM" id="MobiDB-lite"/>
    </source>
</evidence>
<sequence length="161" mass="18042">MAIQRMDNVGIVVEDMDAAIAFFVELGMELEGRATVEGLFADQCTGLDTRRRDRPVRGQLSALLHPRPGGQHRRTGRATALRRRNRTIQPNEITEVLDHPISREPLAREHHGPGLHRPGRNPAQRTDRLHLVLSRLDPSEYPLSIRADAESTTSADPCPHE</sequence>